<accession>A0A6J8B2H5</accession>
<dbReference type="EMBL" id="CACVKT020002464">
    <property type="protein sequence ID" value="CAC5378022.1"/>
    <property type="molecule type" value="Genomic_DNA"/>
</dbReference>
<dbReference type="InterPro" id="IPR014756">
    <property type="entry name" value="Ig_E-set"/>
</dbReference>
<evidence type="ECO:0000259" key="2">
    <source>
        <dbReference type="SMART" id="SM01017"/>
    </source>
</evidence>
<dbReference type="InterPro" id="IPR011021">
    <property type="entry name" value="Arrestin-like_N"/>
</dbReference>
<proteinExistence type="inferred from homology"/>
<gene>
    <name evidence="3" type="ORF">MCOR_14271</name>
</gene>
<dbReference type="InterPro" id="IPR014752">
    <property type="entry name" value="Arrestin-like_C"/>
</dbReference>
<dbReference type="Pfam" id="PF02752">
    <property type="entry name" value="Arrestin_C"/>
    <property type="match status" value="1"/>
</dbReference>
<dbReference type="PANTHER" id="PTHR11188:SF176">
    <property type="entry name" value="ARRESTIN DOMAIN-CONTAINING PROTEIN 1"/>
    <property type="match status" value="1"/>
</dbReference>
<dbReference type="InterPro" id="IPR011022">
    <property type="entry name" value="Arrestin_C-like"/>
</dbReference>
<dbReference type="InterPro" id="IPR050357">
    <property type="entry name" value="Arrestin_domain-protein"/>
</dbReference>
<dbReference type="OrthoDB" id="2333384at2759"/>
<comment type="similarity">
    <text evidence="1">Belongs to the arrestin family.</text>
</comment>
<sequence length="358" mass="40816">MSEIRVFLVELDNNKDVYFPGDIVAGNIVLELYSPMQIQELNLTFTGEAKVEWWDICFNVQGESEQYFKQSVVVLEKDEERKDGHDVQEGANKYPFTFELPPKLPTSFEDSSGHVRYFTEARLVTNMWHDYIGSSRAITIISPLDLNEIDNVKVPCEEQVVKNLCGLCCKSGPITGILRLERTGYIPGETINVNVEFRNMSRYTCDICVLGIQTVKYPKTSKIKTENCFCRGVDRAIHPGDSETLLDELVIQPIPPSWLEGCGIISIDYHVQLTVTPDGGSLPFNIKQRIIIGTIPLQSVVEKYNIEYMNALSMTPTTKDFPLIFKESKYAVMIHNGLHTFRAKYPYYDWLKKQSITI</sequence>
<feature type="domain" description="Arrestin C-terminal-like" evidence="2">
    <location>
        <begin position="170"/>
        <end position="297"/>
    </location>
</feature>
<evidence type="ECO:0000313" key="4">
    <source>
        <dbReference type="Proteomes" id="UP000507470"/>
    </source>
</evidence>
<dbReference type="GO" id="GO:0005737">
    <property type="term" value="C:cytoplasm"/>
    <property type="evidence" value="ECO:0007669"/>
    <property type="project" value="TreeGrafter"/>
</dbReference>
<dbReference type="Pfam" id="PF00339">
    <property type="entry name" value="Arrestin_N"/>
    <property type="match status" value="1"/>
</dbReference>
<dbReference type="Proteomes" id="UP000507470">
    <property type="component" value="Unassembled WGS sequence"/>
</dbReference>
<protein>
    <recommendedName>
        <fullName evidence="2">Arrestin C-terminal-like domain-containing protein</fullName>
    </recommendedName>
</protein>
<dbReference type="GO" id="GO:0015031">
    <property type="term" value="P:protein transport"/>
    <property type="evidence" value="ECO:0007669"/>
    <property type="project" value="TreeGrafter"/>
</dbReference>
<dbReference type="Gene3D" id="2.60.40.640">
    <property type="match status" value="2"/>
</dbReference>
<name>A0A6J8B2H5_MYTCO</name>
<evidence type="ECO:0000256" key="1">
    <source>
        <dbReference type="ARBA" id="ARBA00005298"/>
    </source>
</evidence>
<dbReference type="PANTHER" id="PTHR11188">
    <property type="entry name" value="ARRESTIN DOMAIN CONTAINING PROTEIN"/>
    <property type="match status" value="1"/>
</dbReference>
<organism evidence="3 4">
    <name type="scientific">Mytilus coruscus</name>
    <name type="common">Sea mussel</name>
    <dbReference type="NCBI Taxonomy" id="42192"/>
    <lineage>
        <taxon>Eukaryota</taxon>
        <taxon>Metazoa</taxon>
        <taxon>Spiralia</taxon>
        <taxon>Lophotrochozoa</taxon>
        <taxon>Mollusca</taxon>
        <taxon>Bivalvia</taxon>
        <taxon>Autobranchia</taxon>
        <taxon>Pteriomorphia</taxon>
        <taxon>Mytilida</taxon>
        <taxon>Mytiloidea</taxon>
        <taxon>Mytilidae</taxon>
        <taxon>Mytilinae</taxon>
        <taxon>Mytilus</taxon>
    </lineage>
</organism>
<keyword evidence="4" id="KW-1185">Reference proteome</keyword>
<evidence type="ECO:0000313" key="3">
    <source>
        <dbReference type="EMBL" id="CAC5378022.1"/>
    </source>
</evidence>
<reference evidence="3 4" key="1">
    <citation type="submission" date="2020-06" db="EMBL/GenBank/DDBJ databases">
        <authorList>
            <person name="Li R."/>
            <person name="Bekaert M."/>
        </authorList>
    </citation>
    <scope>NUCLEOTIDE SEQUENCE [LARGE SCALE GENOMIC DNA]</scope>
    <source>
        <strain evidence="4">wild</strain>
    </source>
</reference>
<dbReference type="AlphaFoldDB" id="A0A6J8B2H5"/>
<dbReference type="SUPFAM" id="SSF81296">
    <property type="entry name" value="E set domains"/>
    <property type="match status" value="2"/>
</dbReference>
<dbReference type="SMART" id="SM01017">
    <property type="entry name" value="Arrestin_C"/>
    <property type="match status" value="1"/>
</dbReference>